<evidence type="ECO:0000313" key="2">
    <source>
        <dbReference type="Proteomes" id="UP000004835"/>
    </source>
</evidence>
<organism evidence="1 2">
    <name type="scientific">Enterococcus casseliflavus ATCC 12755</name>
    <dbReference type="NCBI Taxonomy" id="888066"/>
    <lineage>
        <taxon>Bacteria</taxon>
        <taxon>Bacillati</taxon>
        <taxon>Bacillota</taxon>
        <taxon>Bacilli</taxon>
        <taxon>Lactobacillales</taxon>
        <taxon>Enterococcaceae</taxon>
        <taxon>Enterococcus</taxon>
    </lineage>
</organism>
<accession>F0EFU6</accession>
<protein>
    <submittedName>
        <fullName evidence="1">Uncharacterized protein</fullName>
    </submittedName>
</protein>
<gene>
    <name evidence="1" type="ORF">HMPREF9087_0598</name>
</gene>
<dbReference type="EMBL" id="AEWT01000002">
    <property type="protein sequence ID" value="EGC71221.1"/>
    <property type="molecule type" value="Genomic_DNA"/>
</dbReference>
<dbReference type="HOGENOM" id="CLU_3289209_0_0_9"/>
<dbReference type="AlphaFoldDB" id="F0EFU6"/>
<evidence type="ECO:0000313" key="1">
    <source>
        <dbReference type="EMBL" id="EGC71221.1"/>
    </source>
</evidence>
<sequence>MENFSTGCLFVEKVKITLGKKLSTKISCKQQTHTNQGNCG</sequence>
<proteinExistence type="predicted"/>
<dbReference type="Proteomes" id="UP000004835">
    <property type="component" value="Unassembled WGS sequence"/>
</dbReference>
<reference evidence="1 2" key="1">
    <citation type="submission" date="2011-01" db="EMBL/GenBank/DDBJ databases">
        <authorList>
            <person name="Muzny D."/>
            <person name="Qin X."/>
            <person name="Deng J."/>
            <person name="Jiang H."/>
            <person name="Liu Y."/>
            <person name="Qu J."/>
            <person name="Song X.-Z."/>
            <person name="Zhang L."/>
            <person name="Thornton R."/>
            <person name="Coyle M."/>
            <person name="Francisco L."/>
            <person name="Jackson L."/>
            <person name="Javaid M."/>
            <person name="Korchina V."/>
            <person name="Kovar C."/>
            <person name="Mata R."/>
            <person name="Mathew T."/>
            <person name="Ngo R."/>
            <person name="Nguyen L."/>
            <person name="Nguyen N."/>
            <person name="Okwuonu G."/>
            <person name="Ongeri F."/>
            <person name="Pham C."/>
            <person name="Simmons D."/>
            <person name="Wilczek-Boney K."/>
            <person name="Hale W."/>
            <person name="Jakkamsetti A."/>
            <person name="Pham P."/>
            <person name="Ruth R."/>
            <person name="San Lucas F."/>
            <person name="Warren J."/>
            <person name="Zhang J."/>
            <person name="Zhao Z."/>
            <person name="Zhou C."/>
            <person name="Zhu D."/>
            <person name="Lee S."/>
            <person name="Bess C."/>
            <person name="Blankenburg K."/>
            <person name="Forbes L."/>
            <person name="Fu Q."/>
            <person name="Gubbala S."/>
            <person name="Hirani K."/>
            <person name="Jayaseelan J.C."/>
            <person name="Lara F."/>
            <person name="Munidasa M."/>
            <person name="Palculict T."/>
            <person name="Patil S."/>
            <person name="Pu L.-L."/>
            <person name="Saada N."/>
            <person name="Tang L."/>
            <person name="Weissenberger G."/>
            <person name="Zhu Y."/>
            <person name="Hemphill L."/>
            <person name="Shang Y."/>
            <person name="Youmans B."/>
            <person name="Ayvaz T."/>
            <person name="Ross M."/>
            <person name="Santibanez J."/>
            <person name="Aqrawi P."/>
            <person name="Gross S."/>
            <person name="Joshi V."/>
            <person name="Fowler G."/>
            <person name="Nazareth L."/>
            <person name="Reid J."/>
            <person name="Worley K."/>
            <person name="Petrosino J."/>
            <person name="Highlander S."/>
            <person name="Gibbs R."/>
        </authorList>
    </citation>
    <scope>NUCLEOTIDE SEQUENCE [LARGE SCALE GENOMIC DNA]</scope>
    <source>
        <strain evidence="1 2">ATCC 12755</strain>
    </source>
</reference>
<name>F0EFU6_ENTCA</name>
<comment type="caution">
    <text evidence="1">The sequence shown here is derived from an EMBL/GenBank/DDBJ whole genome shotgun (WGS) entry which is preliminary data.</text>
</comment>